<keyword evidence="1" id="KW-0805">Transcription regulation</keyword>
<keyword evidence="3" id="KW-0804">Transcription</keyword>
<dbReference type="Proteomes" id="UP000199758">
    <property type="component" value="Unassembled WGS sequence"/>
</dbReference>
<gene>
    <name evidence="6" type="ORF">SAMN04488068_1538</name>
</gene>
<evidence type="ECO:0000256" key="2">
    <source>
        <dbReference type="ARBA" id="ARBA00023125"/>
    </source>
</evidence>
<dbReference type="InterPro" id="IPR041490">
    <property type="entry name" value="KstR2_TetR_C"/>
</dbReference>
<dbReference type="FunFam" id="1.10.10.60:FF:000141">
    <property type="entry name" value="TetR family transcriptional regulator"/>
    <property type="match status" value="1"/>
</dbReference>
<evidence type="ECO:0000256" key="3">
    <source>
        <dbReference type="ARBA" id="ARBA00023163"/>
    </source>
</evidence>
<dbReference type="SUPFAM" id="SSF46689">
    <property type="entry name" value="Homeodomain-like"/>
    <property type="match status" value="1"/>
</dbReference>
<protein>
    <submittedName>
        <fullName evidence="6">Transcriptional regulator, TetR family</fullName>
    </submittedName>
</protein>
<dbReference type="OrthoDB" id="63332at2"/>
<evidence type="ECO:0000259" key="5">
    <source>
        <dbReference type="PROSITE" id="PS50977"/>
    </source>
</evidence>
<dbReference type="PROSITE" id="PS50977">
    <property type="entry name" value="HTH_TETR_2"/>
    <property type="match status" value="1"/>
</dbReference>
<accession>A0A1M5MYB7</accession>
<dbReference type="SUPFAM" id="SSF48498">
    <property type="entry name" value="Tetracyclin repressor-like, C-terminal domain"/>
    <property type="match status" value="1"/>
</dbReference>
<evidence type="ECO:0000313" key="6">
    <source>
        <dbReference type="EMBL" id="SHG82336.1"/>
    </source>
</evidence>
<dbReference type="GO" id="GO:0003700">
    <property type="term" value="F:DNA-binding transcription factor activity"/>
    <property type="evidence" value="ECO:0007669"/>
    <property type="project" value="TreeGrafter"/>
</dbReference>
<dbReference type="AlphaFoldDB" id="A0A1M5MYB7"/>
<dbReference type="PROSITE" id="PS01081">
    <property type="entry name" value="HTH_TETR_1"/>
    <property type="match status" value="1"/>
</dbReference>
<dbReference type="EMBL" id="FQWZ01000003">
    <property type="protein sequence ID" value="SHG82336.1"/>
    <property type="molecule type" value="Genomic_DNA"/>
</dbReference>
<sequence>MAYKRSTLMQERLADNRERILKAARALVAEGGFRQASVTAVAQSAGLSTGALYRYFPSKAELFVEVLGAAVAHEVAILGDIARGDGSATQRLRAAVESFARRALQGPYLAYAFIAEPADPEVEAARLIARAQIGDVFKKLLKDGIASGEFPKQSVDIGAACIVGAFTEALVRPVAPTAKRVTEDKLVEGIADFCLRAVGARVGG</sequence>
<dbReference type="Gene3D" id="1.10.357.10">
    <property type="entry name" value="Tetracycline Repressor, domain 2"/>
    <property type="match status" value="1"/>
</dbReference>
<dbReference type="InterPro" id="IPR009057">
    <property type="entry name" value="Homeodomain-like_sf"/>
</dbReference>
<dbReference type="RefSeq" id="WP_072896195.1">
    <property type="nucleotide sequence ID" value="NZ_FQWZ01000003.1"/>
</dbReference>
<dbReference type="InterPro" id="IPR050109">
    <property type="entry name" value="HTH-type_TetR-like_transc_reg"/>
</dbReference>
<dbReference type="InterPro" id="IPR036271">
    <property type="entry name" value="Tet_transcr_reg_TetR-rel_C_sf"/>
</dbReference>
<keyword evidence="2 4" id="KW-0238">DNA-binding</keyword>
<dbReference type="Pfam" id="PF00440">
    <property type="entry name" value="TetR_N"/>
    <property type="match status" value="1"/>
</dbReference>
<dbReference type="InterPro" id="IPR023772">
    <property type="entry name" value="DNA-bd_HTH_TetR-type_CS"/>
</dbReference>
<dbReference type="PRINTS" id="PR00455">
    <property type="entry name" value="HTHTETR"/>
</dbReference>
<evidence type="ECO:0000313" key="7">
    <source>
        <dbReference type="Proteomes" id="UP000199758"/>
    </source>
</evidence>
<dbReference type="GO" id="GO:0000976">
    <property type="term" value="F:transcription cis-regulatory region binding"/>
    <property type="evidence" value="ECO:0007669"/>
    <property type="project" value="TreeGrafter"/>
</dbReference>
<keyword evidence="7" id="KW-1185">Reference proteome</keyword>
<evidence type="ECO:0000256" key="4">
    <source>
        <dbReference type="PROSITE-ProRule" id="PRU00335"/>
    </source>
</evidence>
<reference evidence="6 7" key="1">
    <citation type="submission" date="2016-11" db="EMBL/GenBank/DDBJ databases">
        <authorList>
            <person name="Jaros S."/>
            <person name="Januszkiewicz K."/>
            <person name="Wedrychowicz H."/>
        </authorList>
    </citation>
    <scope>NUCLEOTIDE SEQUENCE [LARGE SCALE GENOMIC DNA]</scope>
    <source>
        <strain evidence="6 7">CGMCC 1.7049</strain>
    </source>
</reference>
<dbReference type="PANTHER" id="PTHR30055:SF226">
    <property type="entry name" value="HTH-TYPE TRANSCRIPTIONAL REGULATOR PKSA"/>
    <property type="match status" value="1"/>
</dbReference>
<dbReference type="Pfam" id="PF17932">
    <property type="entry name" value="TetR_C_24"/>
    <property type="match status" value="1"/>
</dbReference>
<evidence type="ECO:0000256" key="1">
    <source>
        <dbReference type="ARBA" id="ARBA00023015"/>
    </source>
</evidence>
<proteinExistence type="predicted"/>
<dbReference type="STRING" id="490188.SAMN04488068_1538"/>
<organism evidence="6 7">
    <name type="scientific">Hydrocarboniphaga daqingensis</name>
    <dbReference type="NCBI Taxonomy" id="490188"/>
    <lineage>
        <taxon>Bacteria</taxon>
        <taxon>Pseudomonadati</taxon>
        <taxon>Pseudomonadota</taxon>
        <taxon>Gammaproteobacteria</taxon>
        <taxon>Nevskiales</taxon>
        <taxon>Nevskiaceae</taxon>
        <taxon>Hydrocarboniphaga</taxon>
    </lineage>
</organism>
<dbReference type="Gene3D" id="1.10.10.60">
    <property type="entry name" value="Homeodomain-like"/>
    <property type="match status" value="1"/>
</dbReference>
<name>A0A1M5MYB7_9GAMM</name>
<dbReference type="PANTHER" id="PTHR30055">
    <property type="entry name" value="HTH-TYPE TRANSCRIPTIONAL REGULATOR RUTR"/>
    <property type="match status" value="1"/>
</dbReference>
<feature type="domain" description="HTH tetR-type" evidence="5">
    <location>
        <begin position="14"/>
        <end position="74"/>
    </location>
</feature>
<feature type="DNA-binding region" description="H-T-H motif" evidence="4">
    <location>
        <begin position="37"/>
        <end position="56"/>
    </location>
</feature>
<dbReference type="InterPro" id="IPR001647">
    <property type="entry name" value="HTH_TetR"/>
</dbReference>